<dbReference type="Proteomes" id="UP000790377">
    <property type="component" value="Unassembled WGS sequence"/>
</dbReference>
<protein>
    <submittedName>
        <fullName evidence="1">Uncharacterized protein</fullName>
    </submittedName>
</protein>
<gene>
    <name evidence="1" type="ORF">BJ138DRAFT_1021539</name>
</gene>
<sequence length="132" mass="15460">SWIWMVHGVADDSEKGLQDALRVEWCKARARAARWSEEVDLLFEEKRRILQFFDWEANQWDERAKSDLPDDAAVREGYVAYAFRQASLRRAIASRFTHLWQDTQRLLDIANEGRDTVIAEAEDERDSAVSQM</sequence>
<reference evidence="1" key="1">
    <citation type="journal article" date="2021" name="New Phytol.">
        <title>Evolutionary innovations through gain and loss of genes in the ectomycorrhizal Boletales.</title>
        <authorList>
            <person name="Wu G."/>
            <person name="Miyauchi S."/>
            <person name="Morin E."/>
            <person name="Kuo A."/>
            <person name="Drula E."/>
            <person name="Varga T."/>
            <person name="Kohler A."/>
            <person name="Feng B."/>
            <person name="Cao Y."/>
            <person name="Lipzen A."/>
            <person name="Daum C."/>
            <person name="Hundley H."/>
            <person name="Pangilinan J."/>
            <person name="Johnson J."/>
            <person name="Barry K."/>
            <person name="LaButti K."/>
            <person name="Ng V."/>
            <person name="Ahrendt S."/>
            <person name="Min B."/>
            <person name="Choi I.G."/>
            <person name="Park H."/>
            <person name="Plett J.M."/>
            <person name="Magnuson J."/>
            <person name="Spatafora J.W."/>
            <person name="Nagy L.G."/>
            <person name="Henrissat B."/>
            <person name="Grigoriev I.V."/>
            <person name="Yang Z.L."/>
            <person name="Xu J."/>
            <person name="Martin F.M."/>
        </authorList>
    </citation>
    <scope>NUCLEOTIDE SEQUENCE</scope>
    <source>
        <strain evidence="1">ATCC 28755</strain>
    </source>
</reference>
<proteinExistence type="predicted"/>
<organism evidence="1 2">
    <name type="scientific">Hygrophoropsis aurantiaca</name>
    <dbReference type="NCBI Taxonomy" id="72124"/>
    <lineage>
        <taxon>Eukaryota</taxon>
        <taxon>Fungi</taxon>
        <taxon>Dikarya</taxon>
        <taxon>Basidiomycota</taxon>
        <taxon>Agaricomycotina</taxon>
        <taxon>Agaricomycetes</taxon>
        <taxon>Agaricomycetidae</taxon>
        <taxon>Boletales</taxon>
        <taxon>Coniophorineae</taxon>
        <taxon>Hygrophoropsidaceae</taxon>
        <taxon>Hygrophoropsis</taxon>
    </lineage>
</organism>
<name>A0ACB7ZNM4_9AGAM</name>
<evidence type="ECO:0000313" key="2">
    <source>
        <dbReference type="Proteomes" id="UP000790377"/>
    </source>
</evidence>
<evidence type="ECO:0000313" key="1">
    <source>
        <dbReference type="EMBL" id="KAH7902769.1"/>
    </source>
</evidence>
<comment type="caution">
    <text evidence="1">The sequence shown here is derived from an EMBL/GenBank/DDBJ whole genome shotgun (WGS) entry which is preliminary data.</text>
</comment>
<keyword evidence="2" id="KW-1185">Reference proteome</keyword>
<dbReference type="EMBL" id="MU269562">
    <property type="protein sequence ID" value="KAH7902769.1"/>
    <property type="molecule type" value="Genomic_DNA"/>
</dbReference>
<feature type="non-terminal residue" evidence="1">
    <location>
        <position position="1"/>
    </location>
</feature>
<accession>A0ACB7ZNM4</accession>